<accession>A0A9D1IA43</accession>
<dbReference type="Pfam" id="PF19289">
    <property type="entry name" value="PmbA_TldD_3rd"/>
    <property type="match status" value="1"/>
</dbReference>
<feature type="domain" description="Metalloprotease TldD/E N-terminal" evidence="2">
    <location>
        <begin position="22"/>
        <end position="86"/>
    </location>
</feature>
<dbReference type="Proteomes" id="UP000824072">
    <property type="component" value="Unassembled WGS sequence"/>
</dbReference>
<comment type="caution">
    <text evidence="5">The sequence shown here is derived from an EMBL/GenBank/DDBJ whole genome shotgun (WGS) entry which is preliminary data.</text>
</comment>
<evidence type="ECO:0000259" key="4">
    <source>
        <dbReference type="Pfam" id="PF19290"/>
    </source>
</evidence>
<sequence length="450" mass="48153">MHQMEFVERLLERAREAGLAMCEVYCASGSSFEVSIFQGEIVHYSSADSAGLTLRALVNDKMGYASTQALDEEAIDLLIDAVRENAELIESEDRQFLFGGGSEYAEISNYNAQLDALDVSKKIALAREMEKRALEADPRIQQVGDCVLITQSSEIAIANTQGLHLSHRCNLIGGYLSPVAKEGDKVNTGFAMFYTSDPNQIDLTACVQRAVREAVDGLNAQSIPSGEYRVLLSGLCMADLLSTFSGVFSAEQAQKGLSLFKDREGAKVAAECVTLVDDPHLPASPSSTPFDDEGVPTFRKNVLDRGVLTTLLHNLKTAHKAGVKTTANASKAGYSAPVDVAPSNFLLVPGQRSLSQMLEALGEGIYITDLQGHHSGANPVSGDFSLSAKGYLVRAGKIAQAVQQITVAGNFFELLEKIEALGSDLQSSFPGSSTFFSPSVLIQNLSVAGL</sequence>
<dbReference type="InterPro" id="IPR002510">
    <property type="entry name" value="Metalloprtase-TldD/E_N"/>
</dbReference>
<evidence type="ECO:0000313" key="5">
    <source>
        <dbReference type="EMBL" id="HIU33168.1"/>
    </source>
</evidence>
<dbReference type="PANTHER" id="PTHR43421">
    <property type="entry name" value="METALLOPROTEASE PMBA"/>
    <property type="match status" value="1"/>
</dbReference>
<reference evidence="5" key="2">
    <citation type="journal article" date="2021" name="PeerJ">
        <title>Extensive microbial diversity within the chicken gut microbiome revealed by metagenomics and culture.</title>
        <authorList>
            <person name="Gilroy R."/>
            <person name="Ravi A."/>
            <person name="Getino M."/>
            <person name="Pursley I."/>
            <person name="Horton D.L."/>
            <person name="Alikhan N.F."/>
            <person name="Baker D."/>
            <person name="Gharbi K."/>
            <person name="Hall N."/>
            <person name="Watson M."/>
            <person name="Adriaenssens E.M."/>
            <person name="Foster-Nyarko E."/>
            <person name="Jarju S."/>
            <person name="Secka A."/>
            <person name="Antonio M."/>
            <person name="Oren A."/>
            <person name="Chaudhuri R.R."/>
            <person name="La Ragione R."/>
            <person name="Hildebrand F."/>
            <person name="Pallen M.J."/>
        </authorList>
    </citation>
    <scope>NUCLEOTIDE SEQUENCE</scope>
    <source>
        <strain evidence="5">ChiHcec3-11533</strain>
    </source>
</reference>
<feature type="domain" description="Metalloprotease TldD/E C-terminal" evidence="3">
    <location>
        <begin position="225"/>
        <end position="449"/>
    </location>
</feature>
<dbReference type="Pfam" id="PF19290">
    <property type="entry name" value="PmbA_TldD_2nd"/>
    <property type="match status" value="1"/>
</dbReference>
<evidence type="ECO:0000259" key="2">
    <source>
        <dbReference type="Pfam" id="PF01523"/>
    </source>
</evidence>
<feature type="domain" description="Metalloprotease TldD/E central" evidence="4">
    <location>
        <begin position="114"/>
        <end position="217"/>
    </location>
</feature>
<dbReference type="SUPFAM" id="SSF111283">
    <property type="entry name" value="Putative modulator of DNA gyrase, PmbA/TldD"/>
    <property type="match status" value="1"/>
</dbReference>
<dbReference type="PANTHER" id="PTHR43421:SF1">
    <property type="entry name" value="METALLOPROTEASE PMBA"/>
    <property type="match status" value="1"/>
</dbReference>
<dbReference type="GO" id="GO:0005829">
    <property type="term" value="C:cytosol"/>
    <property type="evidence" value="ECO:0007669"/>
    <property type="project" value="TreeGrafter"/>
</dbReference>
<gene>
    <name evidence="5" type="ORF">IAB02_01265</name>
</gene>
<evidence type="ECO:0000313" key="6">
    <source>
        <dbReference type="Proteomes" id="UP000824072"/>
    </source>
</evidence>
<dbReference type="GO" id="GO:0008237">
    <property type="term" value="F:metallopeptidase activity"/>
    <property type="evidence" value="ECO:0007669"/>
    <property type="project" value="InterPro"/>
</dbReference>
<reference evidence="5" key="1">
    <citation type="submission" date="2020-10" db="EMBL/GenBank/DDBJ databases">
        <authorList>
            <person name="Gilroy R."/>
        </authorList>
    </citation>
    <scope>NUCLEOTIDE SEQUENCE</scope>
    <source>
        <strain evidence="5">ChiHcec3-11533</strain>
    </source>
</reference>
<dbReference type="InterPro" id="IPR047657">
    <property type="entry name" value="PmbA"/>
</dbReference>
<dbReference type="Pfam" id="PF01523">
    <property type="entry name" value="PmbA_TldD_1st"/>
    <property type="match status" value="1"/>
</dbReference>
<evidence type="ECO:0000259" key="3">
    <source>
        <dbReference type="Pfam" id="PF19289"/>
    </source>
</evidence>
<dbReference type="AlphaFoldDB" id="A0A9D1IA43"/>
<dbReference type="InterPro" id="IPR036059">
    <property type="entry name" value="TldD/PmbA_sf"/>
</dbReference>
<dbReference type="EMBL" id="DVMU01000030">
    <property type="protein sequence ID" value="HIU33168.1"/>
    <property type="molecule type" value="Genomic_DNA"/>
</dbReference>
<name>A0A9D1IA43_9FIRM</name>
<evidence type="ECO:0000256" key="1">
    <source>
        <dbReference type="ARBA" id="ARBA00005836"/>
    </source>
</evidence>
<dbReference type="InterPro" id="IPR035068">
    <property type="entry name" value="TldD/PmbA_N"/>
</dbReference>
<comment type="similarity">
    <text evidence="1">Belongs to the peptidase U62 family.</text>
</comment>
<dbReference type="InterPro" id="IPR045569">
    <property type="entry name" value="Metalloprtase-TldD/E_C"/>
</dbReference>
<dbReference type="InterPro" id="IPR045570">
    <property type="entry name" value="Metalloprtase-TldD/E_cen_dom"/>
</dbReference>
<organism evidence="5 6">
    <name type="scientific">Candidatus Pullichristensenella excrementigallinarum</name>
    <dbReference type="NCBI Taxonomy" id="2840907"/>
    <lineage>
        <taxon>Bacteria</taxon>
        <taxon>Bacillati</taxon>
        <taxon>Bacillota</taxon>
        <taxon>Clostridia</taxon>
        <taxon>Candidatus Pullichristensenella</taxon>
    </lineage>
</organism>
<protein>
    <submittedName>
        <fullName evidence="5">TldD/PmbA family protein</fullName>
    </submittedName>
</protein>
<proteinExistence type="inferred from homology"/>
<dbReference type="Gene3D" id="3.30.2290.10">
    <property type="entry name" value="PmbA/TldD superfamily"/>
    <property type="match status" value="1"/>
</dbReference>
<dbReference type="GO" id="GO:0006508">
    <property type="term" value="P:proteolysis"/>
    <property type="evidence" value="ECO:0007669"/>
    <property type="project" value="InterPro"/>
</dbReference>